<feature type="non-terminal residue" evidence="2">
    <location>
        <position position="1"/>
    </location>
</feature>
<dbReference type="EMBL" id="AFNH02000683">
    <property type="protein sequence ID" value="EZG59927.1"/>
    <property type="molecule type" value="Genomic_DNA"/>
</dbReference>
<evidence type="ECO:0000256" key="1">
    <source>
        <dbReference type="SAM" id="MobiDB-lite"/>
    </source>
</evidence>
<keyword evidence="3" id="KW-1185">Reference proteome</keyword>
<feature type="compositionally biased region" description="Polar residues" evidence="1">
    <location>
        <begin position="391"/>
        <end position="417"/>
    </location>
</feature>
<dbReference type="Proteomes" id="UP000019763">
    <property type="component" value="Unassembled WGS sequence"/>
</dbReference>
<organism evidence="2 3">
    <name type="scientific">Gregarina niphandrodes</name>
    <name type="common">Septate eugregarine</name>
    <dbReference type="NCBI Taxonomy" id="110365"/>
    <lineage>
        <taxon>Eukaryota</taxon>
        <taxon>Sar</taxon>
        <taxon>Alveolata</taxon>
        <taxon>Apicomplexa</taxon>
        <taxon>Conoidasida</taxon>
        <taxon>Gregarinasina</taxon>
        <taxon>Eugregarinorida</taxon>
        <taxon>Gregarinidae</taxon>
        <taxon>Gregarina</taxon>
    </lineage>
</organism>
<feature type="region of interest" description="Disordered" evidence="1">
    <location>
        <begin position="105"/>
        <end position="280"/>
    </location>
</feature>
<reference evidence="2" key="1">
    <citation type="submission" date="2013-12" db="EMBL/GenBank/DDBJ databases">
        <authorList>
            <person name="Omoto C.K."/>
            <person name="Sibley D."/>
            <person name="Venepally P."/>
            <person name="Hadjithomas M."/>
            <person name="Karamycheva S."/>
            <person name="Brunk B."/>
            <person name="Roos D."/>
            <person name="Caler E."/>
            <person name="Lorenzi H."/>
        </authorList>
    </citation>
    <scope>NUCLEOTIDE SEQUENCE</scope>
</reference>
<feature type="compositionally biased region" description="Low complexity" evidence="1">
    <location>
        <begin position="130"/>
        <end position="150"/>
    </location>
</feature>
<sequence>PVAPRLVAVAPGTAKSSGASEVPNFRASAGSTTGGSLCPTSACCCNSPCCASEAAACVTCSPMVWAVSTATRPAAATSPAKSACRNPATVWLTCPSASRCPTSEAALPNAGRSRTSARNNATGAKLRRGAASLGSSTLRRASRTAPASASDRSRKRLFGSRKSCARGRSGWKGAKEKTTLGRRRNRTLAGVSASASASAGSPGAGGSAGAEQDPSVQNASASSAQQTTSTSAKSAYTARSPMPKTNVCVIRSGARAAGAKRSKGPSARSNRAKPSRPTNVRHILFKSSVSPSGAVPRLNRQAALRLRTPNRHSQAAGVPIADQTRATRSRCGFSSNSSPTVGALSTETVLQSHDAPVTRLVQQMALANARAPRQSSASARCRNSNSRPPSTAKTRQLSSARTSAPPQRTLSPNTVGNNGKHPPALNTTGRSPSVTTCPVATCSFAAGEFNGG</sequence>
<dbReference type="GeneID" id="22913285"/>
<feature type="compositionally biased region" description="Low complexity" evidence="1">
    <location>
        <begin position="189"/>
        <end position="201"/>
    </location>
</feature>
<proteinExistence type="predicted"/>
<name>A0A023B5C0_GRENI</name>
<dbReference type="RefSeq" id="XP_011130871.1">
    <property type="nucleotide sequence ID" value="XM_011132569.1"/>
</dbReference>
<protein>
    <submittedName>
        <fullName evidence="2">Uncharacterized protein</fullName>
    </submittedName>
</protein>
<evidence type="ECO:0000313" key="3">
    <source>
        <dbReference type="Proteomes" id="UP000019763"/>
    </source>
</evidence>
<feature type="compositionally biased region" description="Polar residues" evidence="1">
    <location>
        <begin position="332"/>
        <end position="342"/>
    </location>
</feature>
<feature type="region of interest" description="Disordered" evidence="1">
    <location>
        <begin position="306"/>
        <end position="342"/>
    </location>
</feature>
<feature type="compositionally biased region" description="Basic residues" evidence="1">
    <location>
        <begin position="153"/>
        <end position="165"/>
    </location>
</feature>
<accession>A0A023B5C0</accession>
<feature type="region of interest" description="Disordered" evidence="1">
    <location>
        <begin position="368"/>
        <end position="433"/>
    </location>
</feature>
<feature type="non-terminal residue" evidence="2">
    <location>
        <position position="452"/>
    </location>
</feature>
<comment type="caution">
    <text evidence="2">The sequence shown here is derived from an EMBL/GenBank/DDBJ whole genome shotgun (WGS) entry which is preliminary data.</text>
</comment>
<dbReference type="AlphaFoldDB" id="A0A023B5C0"/>
<gene>
    <name evidence="2" type="ORF">GNI_091470</name>
</gene>
<dbReference type="VEuPathDB" id="CryptoDB:GNI_091470"/>
<evidence type="ECO:0000313" key="2">
    <source>
        <dbReference type="EMBL" id="EZG59927.1"/>
    </source>
</evidence>
<feature type="compositionally biased region" description="Low complexity" evidence="1">
    <location>
        <begin position="219"/>
        <end position="238"/>
    </location>
</feature>
<feature type="compositionally biased region" description="Low complexity" evidence="1">
    <location>
        <begin position="368"/>
        <end position="390"/>
    </location>
</feature>
<feature type="compositionally biased region" description="Polar residues" evidence="1">
    <location>
        <begin position="112"/>
        <end position="122"/>
    </location>
</feature>